<keyword evidence="4" id="KW-1133">Transmembrane helix</keyword>
<feature type="domain" description="YknX-like beta-barrel" evidence="6">
    <location>
        <begin position="314"/>
        <end position="400"/>
    </location>
</feature>
<keyword evidence="2 3" id="KW-0175">Coiled coil</keyword>
<evidence type="ECO:0000259" key="6">
    <source>
        <dbReference type="Pfam" id="PF25990"/>
    </source>
</evidence>
<keyword evidence="4" id="KW-0472">Membrane</keyword>
<evidence type="ECO:0000256" key="4">
    <source>
        <dbReference type="SAM" id="Phobius"/>
    </source>
</evidence>
<dbReference type="InterPro" id="IPR050465">
    <property type="entry name" value="UPF0194_transport"/>
</dbReference>
<dbReference type="RefSeq" id="WP_202749505.1">
    <property type="nucleotide sequence ID" value="NZ_JAESWC010000008.1"/>
</dbReference>
<evidence type="ECO:0000256" key="3">
    <source>
        <dbReference type="SAM" id="Coils"/>
    </source>
</evidence>
<dbReference type="Gene3D" id="2.40.50.100">
    <property type="match status" value="1"/>
</dbReference>
<feature type="domain" description="Multidrug resistance protein MdtA-like barrel-sandwich hybrid" evidence="5">
    <location>
        <begin position="52"/>
        <end position="299"/>
    </location>
</feature>
<dbReference type="InterPro" id="IPR058636">
    <property type="entry name" value="Beta-barrel_YknX"/>
</dbReference>
<dbReference type="PANTHER" id="PTHR32347">
    <property type="entry name" value="EFFLUX SYSTEM COMPONENT YKNX-RELATED"/>
    <property type="match status" value="1"/>
</dbReference>
<accession>A0ABS1TBK8</accession>
<protein>
    <submittedName>
        <fullName evidence="7">HlyD family secretion protein</fullName>
    </submittedName>
</protein>
<name>A0ABS1TBK8_9CLOT</name>
<feature type="coiled-coil region" evidence="3">
    <location>
        <begin position="199"/>
        <end position="226"/>
    </location>
</feature>
<dbReference type="PRINTS" id="PR01490">
    <property type="entry name" value="RTXTOXIND"/>
</dbReference>
<feature type="transmembrane region" description="Helical" evidence="4">
    <location>
        <begin position="12"/>
        <end position="33"/>
    </location>
</feature>
<sequence>MEKKKKSKADKVILTIVLLILIGAAAFGVYWFVDNSNYVAADNAKVSADILNVSPKVAGKVAEVKATQGAKVKKGDVLFTLESDQIQIQLNQAQAALEAAKGQLAKAAGGARAQEVAGAQAMVDQAQAALSGAKTGKTNLQNSLNDAQKKYNDLVAQLDNFKNPSTGTPDAGYAIGLLDAAKAKGALSDAQYTAKAEAINQLFSAKSQLEAQISQLKGQISSTDSQISASKANVDAANSKLSLTNAGASDKDIAILEQQVKVSQANYDLVKLNLDNTQVKAPIDGTVVQVNVLVGDNASPSIGAVSIVDMSKIQISGEVAEKDISKVKEGQTVKLSLDAFKGISFDGKVKQIGLTTSSALNTSGISLSTSSKTNQVIPVKFDLDAQGKDIKPGMSVTAKIAVK</sequence>
<reference evidence="7 8" key="1">
    <citation type="submission" date="2021-01" db="EMBL/GenBank/DDBJ databases">
        <title>Genome public.</title>
        <authorList>
            <person name="Liu C."/>
            <person name="Sun Q."/>
        </authorList>
    </citation>
    <scope>NUCLEOTIDE SEQUENCE [LARGE SCALE GENOMIC DNA]</scope>
    <source>
        <strain evidence="7 8">YIM B02515</strain>
    </source>
</reference>
<evidence type="ECO:0000259" key="5">
    <source>
        <dbReference type="Pfam" id="PF25917"/>
    </source>
</evidence>
<keyword evidence="8" id="KW-1185">Reference proteome</keyword>
<dbReference type="Gene3D" id="1.10.287.470">
    <property type="entry name" value="Helix hairpin bin"/>
    <property type="match status" value="1"/>
</dbReference>
<dbReference type="Gene3D" id="2.40.30.170">
    <property type="match status" value="1"/>
</dbReference>
<dbReference type="EMBL" id="JAESWC010000008">
    <property type="protein sequence ID" value="MBL4936749.1"/>
    <property type="molecule type" value="Genomic_DNA"/>
</dbReference>
<dbReference type="InterPro" id="IPR058625">
    <property type="entry name" value="MdtA-like_BSH"/>
</dbReference>
<keyword evidence="4" id="KW-0812">Transmembrane</keyword>
<organism evidence="7 8">
    <name type="scientific">Clostridium rhizosphaerae</name>
    <dbReference type="NCBI Taxonomy" id="2803861"/>
    <lineage>
        <taxon>Bacteria</taxon>
        <taxon>Bacillati</taxon>
        <taxon>Bacillota</taxon>
        <taxon>Clostridia</taxon>
        <taxon>Eubacteriales</taxon>
        <taxon>Clostridiaceae</taxon>
        <taxon>Clostridium</taxon>
    </lineage>
</organism>
<evidence type="ECO:0000256" key="2">
    <source>
        <dbReference type="ARBA" id="ARBA00023054"/>
    </source>
</evidence>
<evidence type="ECO:0000313" key="8">
    <source>
        <dbReference type="Proteomes" id="UP000632377"/>
    </source>
</evidence>
<proteinExistence type="predicted"/>
<dbReference type="Proteomes" id="UP000632377">
    <property type="component" value="Unassembled WGS sequence"/>
</dbReference>
<evidence type="ECO:0000313" key="7">
    <source>
        <dbReference type="EMBL" id="MBL4936749.1"/>
    </source>
</evidence>
<comment type="subcellular location">
    <subcellularLocation>
        <location evidence="1">Cell envelope</location>
    </subcellularLocation>
</comment>
<evidence type="ECO:0000256" key="1">
    <source>
        <dbReference type="ARBA" id="ARBA00004196"/>
    </source>
</evidence>
<gene>
    <name evidence="7" type="ORF">JK636_13375</name>
</gene>
<dbReference type="SUPFAM" id="SSF111369">
    <property type="entry name" value="HlyD-like secretion proteins"/>
    <property type="match status" value="2"/>
</dbReference>
<dbReference type="Pfam" id="PF25990">
    <property type="entry name" value="Beta-barrel_YknX"/>
    <property type="match status" value="1"/>
</dbReference>
<comment type="caution">
    <text evidence="7">The sequence shown here is derived from an EMBL/GenBank/DDBJ whole genome shotgun (WGS) entry which is preliminary data.</text>
</comment>
<dbReference type="PANTHER" id="PTHR32347:SF14">
    <property type="entry name" value="EFFLUX SYSTEM COMPONENT YKNX-RELATED"/>
    <property type="match status" value="1"/>
</dbReference>
<dbReference type="Pfam" id="PF25917">
    <property type="entry name" value="BSH_RND"/>
    <property type="match status" value="1"/>
</dbReference>